<keyword evidence="2" id="KW-1185">Reference proteome</keyword>
<accession>A0AA38C3F9</accession>
<name>A0AA38C3F9_TAXCH</name>
<evidence type="ECO:0000313" key="2">
    <source>
        <dbReference type="Proteomes" id="UP000824469"/>
    </source>
</evidence>
<organism evidence="1 2">
    <name type="scientific">Taxus chinensis</name>
    <name type="common">Chinese yew</name>
    <name type="synonym">Taxus wallichiana var. chinensis</name>
    <dbReference type="NCBI Taxonomy" id="29808"/>
    <lineage>
        <taxon>Eukaryota</taxon>
        <taxon>Viridiplantae</taxon>
        <taxon>Streptophyta</taxon>
        <taxon>Embryophyta</taxon>
        <taxon>Tracheophyta</taxon>
        <taxon>Spermatophyta</taxon>
        <taxon>Pinopsida</taxon>
        <taxon>Pinidae</taxon>
        <taxon>Conifers II</taxon>
        <taxon>Cupressales</taxon>
        <taxon>Taxaceae</taxon>
        <taxon>Taxus</taxon>
    </lineage>
</organism>
<dbReference type="AlphaFoldDB" id="A0AA38C3F9"/>
<proteinExistence type="predicted"/>
<dbReference type="Proteomes" id="UP000824469">
    <property type="component" value="Unassembled WGS sequence"/>
</dbReference>
<dbReference type="EMBL" id="JAHRHJ020002897">
    <property type="protein sequence ID" value="KAH9292562.1"/>
    <property type="molecule type" value="Genomic_DNA"/>
</dbReference>
<protein>
    <submittedName>
        <fullName evidence="1">Uncharacterized protein</fullName>
    </submittedName>
</protein>
<feature type="non-terminal residue" evidence="1">
    <location>
        <position position="1"/>
    </location>
</feature>
<evidence type="ECO:0000313" key="1">
    <source>
        <dbReference type="EMBL" id="KAH9292562.1"/>
    </source>
</evidence>
<comment type="caution">
    <text evidence="1">The sequence shown here is derived from an EMBL/GenBank/DDBJ whole genome shotgun (WGS) entry which is preliminary data.</text>
</comment>
<gene>
    <name evidence="1" type="ORF">KI387_042251</name>
</gene>
<sequence length="50" mass="5837">VHYSFLNLVNDLKLRQLLNADHLIDRGTKVTAKEAMDYWQQVLIDGVQRP</sequence>
<reference evidence="1 2" key="1">
    <citation type="journal article" date="2021" name="Nat. Plants">
        <title>The Taxus genome provides insights into paclitaxel biosynthesis.</title>
        <authorList>
            <person name="Xiong X."/>
            <person name="Gou J."/>
            <person name="Liao Q."/>
            <person name="Li Y."/>
            <person name="Zhou Q."/>
            <person name="Bi G."/>
            <person name="Li C."/>
            <person name="Du R."/>
            <person name="Wang X."/>
            <person name="Sun T."/>
            <person name="Guo L."/>
            <person name="Liang H."/>
            <person name="Lu P."/>
            <person name="Wu Y."/>
            <person name="Zhang Z."/>
            <person name="Ro D.K."/>
            <person name="Shang Y."/>
            <person name="Huang S."/>
            <person name="Yan J."/>
        </authorList>
    </citation>
    <scope>NUCLEOTIDE SEQUENCE [LARGE SCALE GENOMIC DNA]</scope>
    <source>
        <strain evidence="1">Ta-2019</strain>
    </source>
</reference>